<evidence type="ECO:0000256" key="2">
    <source>
        <dbReference type="ARBA" id="ARBA00022737"/>
    </source>
</evidence>
<evidence type="ECO:0000313" key="9">
    <source>
        <dbReference type="Proteomes" id="UP001642540"/>
    </source>
</evidence>
<evidence type="ECO:0000313" key="8">
    <source>
        <dbReference type="EMBL" id="CAL8128447.1"/>
    </source>
</evidence>
<keyword evidence="2" id="KW-0677">Repeat</keyword>
<feature type="domain" description="C2H2-type" evidence="7">
    <location>
        <begin position="409"/>
        <end position="438"/>
    </location>
</feature>
<keyword evidence="9" id="KW-1185">Reference proteome</keyword>
<feature type="domain" description="C2H2-type" evidence="7">
    <location>
        <begin position="772"/>
        <end position="800"/>
    </location>
</feature>
<dbReference type="PROSITE" id="PS00028">
    <property type="entry name" value="ZINC_FINGER_C2H2_1"/>
    <property type="match status" value="11"/>
</dbReference>
<evidence type="ECO:0000256" key="4">
    <source>
        <dbReference type="ARBA" id="ARBA00022833"/>
    </source>
</evidence>
<dbReference type="Gene3D" id="3.30.160.60">
    <property type="entry name" value="Classic Zinc Finger"/>
    <property type="match status" value="8"/>
</dbReference>
<comment type="caution">
    <text evidence="8">The sequence shown here is derived from an EMBL/GenBank/DDBJ whole genome shotgun (WGS) entry which is preliminary data.</text>
</comment>
<keyword evidence="4" id="KW-0862">Zinc</keyword>
<dbReference type="Pfam" id="PF13894">
    <property type="entry name" value="zf-C2H2_4"/>
    <property type="match status" value="1"/>
</dbReference>
<dbReference type="InterPro" id="IPR036236">
    <property type="entry name" value="Znf_C2H2_sf"/>
</dbReference>
<dbReference type="SMART" id="SM00355">
    <property type="entry name" value="ZnF_C2H2"/>
    <property type="match status" value="18"/>
</dbReference>
<dbReference type="EMBL" id="CAXLJM020000075">
    <property type="protein sequence ID" value="CAL8128447.1"/>
    <property type="molecule type" value="Genomic_DNA"/>
</dbReference>
<accession>A0ABP1RHI9</accession>
<feature type="domain" description="C2H2-type" evidence="7">
    <location>
        <begin position="504"/>
        <end position="531"/>
    </location>
</feature>
<dbReference type="InterPro" id="IPR013087">
    <property type="entry name" value="Znf_C2H2_type"/>
</dbReference>
<feature type="domain" description="C2H2-type" evidence="7">
    <location>
        <begin position="345"/>
        <end position="372"/>
    </location>
</feature>
<evidence type="ECO:0000259" key="7">
    <source>
        <dbReference type="PROSITE" id="PS50157"/>
    </source>
</evidence>
<feature type="domain" description="C2H2-type" evidence="7">
    <location>
        <begin position="442"/>
        <end position="469"/>
    </location>
</feature>
<feature type="domain" description="C2H2-type" evidence="7">
    <location>
        <begin position="877"/>
        <end position="905"/>
    </location>
</feature>
<reference evidence="8 9" key="1">
    <citation type="submission" date="2024-08" db="EMBL/GenBank/DDBJ databases">
        <authorList>
            <person name="Cucini C."/>
            <person name="Frati F."/>
        </authorList>
    </citation>
    <scope>NUCLEOTIDE SEQUENCE [LARGE SCALE GENOMIC DNA]</scope>
</reference>
<name>A0ABP1RHI9_9HEXA</name>
<evidence type="ECO:0000256" key="1">
    <source>
        <dbReference type="ARBA" id="ARBA00022723"/>
    </source>
</evidence>
<dbReference type="SUPFAM" id="SSF57667">
    <property type="entry name" value="beta-beta-alpha zinc fingers"/>
    <property type="match status" value="4"/>
</dbReference>
<sequence>MAGESESKLCLCFLCLKSLEFQIPKKLSNSSETNTPAQLYLKFMSFTSSYLKLPADDLTQKSDNDKSSETFCEPCAAKVKDIFGMYSELCEVEIRLSSMLEELGLLIRKSHVKSESEVSKGLDDLGLSTVRDLVASKCLTKCEEIREHTSVPEWNQYDQPMKVEEDEQEIKLEVESSSSDSEVERSQDLFLNLRDNSLPSTSASISSKDYSFESSDDGGSLSENSDDDDGNDEMNENEDCKDPSLPYAAGLNPSNEDAEYGEPMSTDGQSASEISDDESSVDTEDEHYDPPLRPCTRLSTSRKPVEASEISSANRKRKRVGFPKRGPGRPRRFKADGTERDDTKFVCQQCDKGHRTAMTLYNHLLLHEKDSNEKSKSCYFCHQKLISKQAHQLHMKLKHKSILPNKRPFNCVEKDCEELFTTVTELNEHLQVHSDSQRKPIQNCSVCGWGFISVDHLKLHELVHIRRTSHIGLPCPSCSSSSFSNIKKLQKHYNTRHGSSIGGFKCPKCELMLATESTLNKHLKRHEDNESDTNIKEVPQVIAPPPCSVCGLQFLHLKYLDKHRKDVHNLGVECPTCLKHFSNRNSLLRHNQNVHQSQTEDLSHPCPHCGRIFKTRSYLNDHMARHHPNFAHIEGKHECPHCNSRFRRNIGLWKHLSECEKNPEKGKLIYRQRQLLPLEPCEVCGKPVAKHLMEKHLDSHLGPGESREHPCTHCEIVFTSGILLRSHLQRIHNVVEEGESGESHICHLCSKVLSNKNSLKVHIETHLGEIKFMCHLCPGTFTTKAGLKNHMNNKHGKSEGEEFGPGVLSKIRSNSCLYQRCEAGFATEEELWKHVEENHVVESEQEQQFMCKLCGKQFANQGRLTRHHLVHTKEKPHKCEVCSKAFTHKSTLKEHMEVMHEAEKGQKDLECGQPNCDAKFKCRPYLYRHWRMVHGIYTSKSKINVQERGAEEPL</sequence>
<feature type="compositionally biased region" description="Polar residues" evidence="6">
    <location>
        <begin position="196"/>
        <end position="209"/>
    </location>
</feature>
<evidence type="ECO:0000256" key="3">
    <source>
        <dbReference type="ARBA" id="ARBA00022771"/>
    </source>
</evidence>
<keyword evidence="1" id="KW-0479">Metal-binding</keyword>
<keyword evidence="3 5" id="KW-0863">Zinc-finger</keyword>
<evidence type="ECO:0000256" key="6">
    <source>
        <dbReference type="SAM" id="MobiDB-lite"/>
    </source>
</evidence>
<evidence type="ECO:0000256" key="5">
    <source>
        <dbReference type="PROSITE-ProRule" id="PRU00042"/>
    </source>
</evidence>
<dbReference type="PANTHER" id="PTHR24379:SF121">
    <property type="entry name" value="C2H2-TYPE DOMAIN-CONTAINING PROTEIN"/>
    <property type="match status" value="1"/>
</dbReference>
<dbReference type="PROSITE" id="PS50157">
    <property type="entry name" value="ZINC_FINGER_C2H2_2"/>
    <property type="match status" value="10"/>
</dbReference>
<feature type="domain" description="C2H2-type" evidence="7">
    <location>
        <begin position="604"/>
        <end position="626"/>
    </location>
</feature>
<proteinExistence type="predicted"/>
<dbReference type="Proteomes" id="UP001642540">
    <property type="component" value="Unassembled WGS sequence"/>
</dbReference>
<protein>
    <recommendedName>
        <fullName evidence="7">C2H2-type domain-containing protein</fullName>
    </recommendedName>
</protein>
<gene>
    <name evidence="8" type="ORF">ODALV1_LOCUS22241</name>
</gene>
<dbReference type="Pfam" id="PF00096">
    <property type="entry name" value="zf-C2H2"/>
    <property type="match status" value="5"/>
</dbReference>
<feature type="domain" description="C2H2-type" evidence="7">
    <location>
        <begin position="744"/>
        <end position="771"/>
    </location>
</feature>
<feature type="compositionally biased region" description="Acidic residues" evidence="6">
    <location>
        <begin position="274"/>
        <end position="287"/>
    </location>
</feature>
<organism evidence="8 9">
    <name type="scientific">Orchesella dallaii</name>
    <dbReference type="NCBI Taxonomy" id="48710"/>
    <lineage>
        <taxon>Eukaryota</taxon>
        <taxon>Metazoa</taxon>
        <taxon>Ecdysozoa</taxon>
        <taxon>Arthropoda</taxon>
        <taxon>Hexapoda</taxon>
        <taxon>Collembola</taxon>
        <taxon>Entomobryomorpha</taxon>
        <taxon>Entomobryoidea</taxon>
        <taxon>Orchesellidae</taxon>
        <taxon>Orchesellinae</taxon>
        <taxon>Orchesella</taxon>
    </lineage>
</organism>
<feature type="compositionally biased region" description="Acidic residues" evidence="6">
    <location>
        <begin position="224"/>
        <end position="239"/>
    </location>
</feature>
<feature type="domain" description="C2H2-type" evidence="7">
    <location>
        <begin position="572"/>
        <end position="600"/>
    </location>
</feature>
<feature type="region of interest" description="Disordered" evidence="6">
    <location>
        <begin position="196"/>
        <end position="336"/>
    </location>
</feature>
<feature type="compositionally biased region" description="Basic residues" evidence="6">
    <location>
        <begin position="314"/>
        <end position="332"/>
    </location>
</feature>
<feature type="domain" description="C2H2-type" evidence="7">
    <location>
        <begin position="849"/>
        <end position="876"/>
    </location>
</feature>
<dbReference type="PANTHER" id="PTHR24379">
    <property type="entry name" value="KRAB AND ZINC FINGER DOMAIN-CONTAINING"/>
    <property type="match status" value="1"/>
</dbReference>